<protein>
    <submittedName>
        <fullName evidence="1">Early transcription factor large subunit-like protein</fullName>
    </submittedName>
</protein>
<proteinExistence type="predicted"/>
<accession>A0A481YQP0</accession>
<evidence type="ECO:0000313" key="1">
    <source>
        <dbReference type="EMBL" id="QBK84741.1"/>
    </source>
</evidence>
<organism evidence="1">
    <name type="scientific">Pithovirus LCDPAC01</name>
    <dbReference type="NCBI Taxonomy" id="2506600"/>
    <lineage>
        <taxon>Viruses</taxon>
        <taxon>Pithoviruses</taxon>
    </lineage>
</organism>
<sequence length="1412" mass="165057">MAETHTTRLLRYSIRRGIHPRFIAVKYDKPIGSYVNVFNINSVNTDRFETYTDIIRDYFEGMLEYLLVNIKDDTDMFCAFYFYLVKYTGDNAPLIYRAQNLSSESEKKKPSNILRKCKKWEESKIHYDEVVKILNEYIYVVIDEISYISAGVLTDLEIIYLVYQALEDIDVNMFFEQLLYYYPELDVYKDVKTSDGKIDIFIAKYDAWRKTMDTDVAKIRTDLRGYLRTIDEVEKTDRKIAITFGRTKIKNISLVYHYKGKLTLKDIFERIVLTHEVPYAQHNRDVLNMRTVYKIHKGNKFEDAPNYSKIIVPASKKRKVNVLYINVLNETKLKEGASYSLCTISKSMGIIEFSIKTTHKEEQVVLMRLHESIGIPIPDRKMVRSESIDGDLSLTGEFNVYRVNIHTSVFLALITEYSPLFYIDEKMPFYTKNKLDIFFSVPTMIDKELFFVPGVKFTLTQYKIREGDIITDISGERKAQFDKDIIAINVNFRALNMIVLAQFKCIFLQLMNTDSKRIEEYYTWILKYVPEYSKCAERDNEILGDKGKLTTSKELHATAEYLIDGTKLSGEIEGKETTFLDRFIKSKRIKSLNDRIKDHTGDLLKGTKFARKCQKKSQPLLIDESEIGLWQSVRNILINGKGVRTRIAGPRHILKLDGKNKSYYFVCPTDEQPYIAARWVSVEGKTQNIPIPCCYVKAPVCKRGDDHKNIHTIECFSKKEKKTNSTYVHSGDQVMPAGSHGRINSMFAEFISSNYSVVEELSIRRYAVFENENSFIHCVLEAFDDKYNDLNTEEDKIKYAINLRRNLFTHVNKEIVRQEFYDYSDSDLKRLLDSNKFFDPILWYRAFESIYDCNIYVVIKVGEKNNVISMMIPRNKLFHISHPNLNRENIIILRHMGGGSDILKYPQCDLVIGCKDESCENKNIRKFFRRELSEELYRAKMFVDRTIFWDVKEDQVRTKVNKYSVYNYESFLGKAIGKYGEIRVPSITGQYLDSYGKARLFEVVVEIDPKTNQFVDFVYVEVPPAQPLNAKEINISKMRENFPRFDLIIDMFGDPTRITTDSKNITGLWFDFAGDILGLYCPCKRENLSLFRGGGYNTEIEMSGKELPIYRDPKTSAMNKFKSLERSAKYLKQIFKYLYLAYKIENIDNFMKTVSEVKEMKDTAKFYDVSGLKMFLPSYTNPRSILTDLSKNVKFIDEKKGKIILPSEHVRRSIVYTLEKFRDAVYNYGKFDSSSDYRELLDYYTSGRNFYRDHKYKDTEYIITSASDYKEWKEMFVPEVSLIKRLLRKIDEGIQIRLSSKFKRYLGHYIYQYSDSITRSGNNNVSTDAFYIVQNVAGGHIRGAINCSRVWTETRRNPGFNISEYKGKLPPYIEYKITAEGKIEIRYVHSSSDQYLEILWYGGNEYAALLPL</sequence>
<reference evidence="1" key="1">
    <citation type="journal article" date="2019" name="MBio">
        <title>Virus Genomes from Deep Sea Sediments Expand the Ocean Megavirome and Support Independent Origins of Viral Gigantism.</title>
        <authorList>
            <person name="Backstrom D."/>
            <person name="Yutin N."/>
            <person name="Jorgensen S.L."/>
            <person name="Dharamshi J."/>
            <person name="Homa F."/>
            <person name="Zaremba-Niedwiedzka K."/>
            <person name="Spang A."/>
            <person name="Wolf Y.I."/>
            <person name="Koonin E.V."/>
            <person name="Ettema T.J."/>
        </authorList>
    </citation>
    <scope>NUCLEOTIDE SEQUENCE</scope>
</reference>
<name>A0A481YQP0_9VIRU</name>
<gene>
    <name evidence="1" type="ORF">LCDPAC01_02220</name>
</gene>
<dbReference type="EMBL" id="MK500291">
    <property type="protein sequence ID" value="QBK84741.1"/>
    <property type="molecule type" value="Genomic_DNA"/>
</dbReference>